<accession>A0A6A6ZG80</accession>
<evidence type="ECO:0000313" key="2">
    <source>
        <dbReference type="EMBL" id="KAF2819207.1"/>
    </source>
</evidence>
<dbReference type="Proteomes" id="UP000799424">
    <property type="component" value="Unassembled WGS sequence"/>
</dbReference>
<evidence type="ECO:0000313" key="3">
    <source>
        <dbReference type="Proteomes" id="UP000799424"/>
    </source>
</evidence>
<sequence length="513" mass="57328">MGPDSRNESHIRANKRVLLRLRERLVEHGAGGVLAYLPEISMYKIEDHVQIGNSLHIQMGAPGGKLIYVTPEGRIFYVDRRMKDTPVTQDSEYHKSFVAPGVFDWDQDIRDGLREPMDPTALDLVRYTCVVKGVADDFDMELPIPAYTDLLRGRNILRKAKAYQSKQHGLQVRACTVDGSPGDERKEAPQMNNTKATEETIPVGSTVLSVTVAEAPAKHQSKQPSVYIAPEQPSGIKDIVSIKDPVPSNQNMFSERALAGPGILEALRQFIAPHLLSQLPVLSTLRFSEHTKGLKYARIRLLIGFLKIGPALSMEVSQRVGNGRHELVDVTYENDIALHRVDLQAFAKGARTKNEFYAPLKYCFQIATDAKLFGFDHDFIPLNRSFVTHLTSVCENWGSYITDTEGSVVHYSDEDKSTISSTRVKTYQRQSNNNTIWLAKIIKDDEAEGERMSDFVVADDQAEIIRIKSRIEKTNYGHTKVKDTNPTVGTLSPPMSGIFQTSKNRSSVIRSGS</sequence>
<gene>
    <name evidence="2" type="ORF">CC86DRAFT_413278</name>
</gene>
<keyword evidence="3" id="KW-1185">Reference proteome</keyword>
<proteinExistence type="predicted"/>
<feature type="region of interest" description="Disordered" evidence="1">
    <location>
        <begin position="479"/>
        <end position="513"/>
    </location>
</feature>
<dbReference type="AlphaFoldDB" id="A0A6A6ZG80"/>
<dbReference type="OrthoDB" id="3688256at2759"/>
<organism evidence="2 3">
    <name type="scientific">Ophiobolus disseminans</name>
    <dbReference type="NCBI Taxonomy" id="1469910"/>
    <lineage>
        <taxon>Eukaryota</taxon>
        <taxon>Fungi</taxon>
        <taxon>Dikarya</taxon>
        <taxon>Ascomycota</taxon>
        <taxon>Pezizomycotina</taxon>
        <taxon>Dothideomycetes</taxon>
        <taxon>Pleosporomycetidae</taxon>
        <taxon>Pleosporales</taxon>
        <taxon>Pleosporineae</taxon>
        <taxon>Phaeosphaeriaceae</taxon>
        <taxon>Ophiobolus</taxon>
    </lineage>
</organism>
<dbReference type="EMBL" id="MU006246">
    <property type="protein sequence ID" value="KAF2819207.1"/>
    <property type="molecule type" value="Genomic_DNA"/>
</dbReference>
<feature type="region of interest" description="Disordered" evidence="1">
    <location>
        <begin position="177"/>
        <end position="196"/>
    </location>
</feature>
<evidence type="ECO:0000256" key="1">
    <source>
        <dbReference type="SAM" id="MobiDB-lite"/>
    </source>
</evidence>
<name>A0A6A6ZG80_9PLEO</name>
<protein>
    <submittedName>
        <fullName evidence="2">Uncharacterized protein</fullName>
    </submittedName>
</protein>
<reference evidence="2" key="1">
    <citation type="journal article" date="2020" name="Stud. Mycol.">
        <title>101 Dothideomycetes genomes: a test case for predicting lifestyles and emergence of pathogens.</title>
        <authorList>
            <person name="Haridas S."/>
            <person name="Albert R."/>
            <person name="Binder M."/>
            <person name="Bloem J."/>
            <person name="Labutti K."/>
            <person name="Salamov A."/>
            <person name="Andreopoulos B."/>
            <person name="Baker S."/>
            <person name="Barry K."/>
            <person name="Bills G."/>
            <person name="Bluhm B."/>
            <person name="Cannon C."/>
            <person name="Castanera R."/>
            <person name="Culley D."/>
            <person name="Daum C."/>
            <person name="Ezra D."/>
            <person name="Gonzalez J."/>
            <person name="Henrissat B."/>
            <person name="Kuo A."/>
            <person name="Liang C."/>
            <person name="Lipzen A."/>
            <person name="Lutzoni F."/>
            <person name="Magnuson J."/>
            <person name="Mondo S."/>
            <person name="Nolan M."/>
            <person name="Ohm R."/>
            <person name="Pangilinan J."/>
            <person name="Park H.-J."/>
            <person name="Ramirez L."/>
            <person name="Alfaro M."/>
            <person name="Sun H."/>
            <person name="Tritt A."/>
            <person name="Yoshinaga Y."/>
            <person name="Zwiers L.-H."/>
            <person name="Turgeon B."/>
            <person name="Goodwin S."/>
            <person name="Spatafora J."/>
            <person name="Crous P."/>
            <person name="Grigoriev I."/>
        </authorList>
    </citation>
    <scope>NUCLEOTIDE SEQUENCE</scope>
    <source>
        <strain evidence="2">CBS 113818</strain>
    </source>
</reference>
<feature type="compositionally biased region" description="Polar residues" evidence="1">
    <location>
        <begin position="498"/>
        <end position="513"/>
    </location>
</feature>